<dbReference type="GO" id="GO:0004602">
    <property type="term" value="F:glutathione peroxidase activity"/>
    <property type="evidence" value="ECO:0007669"/>
    <property type="project" value="TreeGrafter"/>
</dbReference>
<proteinExistence type="inferred from homology"/>
<name>A0A0K8P5Q5_PISS1</name>
<reference evidence="5" key="1">
    <citation type="submission" date="2015-07" db="EMBL/GenBank/DDBJ databases">
        <title>Discovery of a poly(ethylene terephthalate assimilation.</title>
        <authorList>
            <person name="Yoshida S."/>
            <person name="Hiraga K."/>
            <person name="Takehana T."/>
            <person name="Taniguchi I."/>
            <person name="Yamaji H."/>
            <person name="Maeda Y."/>
            <person name="Toyohara K."/>
            <person name="Miyamoto K."/>
            <person name="Kimura Y."/>
            <person name="Oda K."/>
        </authorList>
    </citation>
    <scope>NUCLEOTIDE SEQUENCE [LARGE SCALE GENOMIC DNA]</scope>
    <source>
        <strain evidence="5">NBRC 110686 / TISTR 2288 / 201-F6</strain>
    </source>
</reference>
<dbReference type="Pfam" id="PF01323">
    <property type="entry name" value="DSBA"/>
    <property type="match status" value="1"/>
</dbReference>
<dbReference type="InterPro" id="IPR051924">
    <property type="entry name" value="GST_Kappa/NadH"/>
</dbReference>
<evidence type="ECO:0000313" key="5">
    <source>
        <dbReference type="Proteomes" id="UP000037660"/>
    </source>
</evidence>
<dbReference type="GO" id="GO:1901170">
    <property type="term" value="P:naphthalene catabolic process"/>
    <property type="evidence" value="ECO:0007669"/>
    <property type="project" value="InterPro"/>
</dbReference>
<comment type="caution">
    <text evidence="4">The sequence shown here is derived from an EMBL/GenBank/DDBJ whole genome shotgun (WGS) entry which is preliminary data.</text>
</comment>
<feature type="domain" description="DSBA-like thioredoxin" evidence="3">
    <location>
        <begin position="6"/>
        <end position="201"/>
    </location>
</feature>
<dbReference type="GO" id="GO:0006749">
    <property type="term" value="P:glutathione metabolic process"/>
    <property type="evidence" value="ECO:0007669"/>
    <property type="project" value="TreeGrafter"/>
</dbReference>
<gene>
    <name evidence="4" type="ORF">ISF6_4116</name>
</gene>
<dbReference type="PANTHER" id="PTHR42943:SF2">
    <property type="entry name" value="GLUTATHIONE S-TRANSFERASE KAPPA 1"/>
    <property type="match status" value="1"/>
</dbReference>
<keyword evidence="5" id="KW-1185">Reference proteome</keyword>
<dbReference type="GO" id="GO:0004364">
    <property type="term" value="F:glutathione transferase activity"/>
    <property type="evidence" value="ECO:0007669"/>
    <property type="project" value="TreeGrafter"/>
</dbReference>
<evidence type="ECO:0000313" key="4">
    <source>
        <dbReference type="EMBL" id="GAP37922.1"/>
    </source>
</evidence>
<dbReference type="RefSeq" id="WP_054021828.1">
    <property type="nucleotide sequence ID" value="NZ_BBYR01000064.1"/>
</dbReference>
<dbReference type="GO" id="GO:0018845">
    <property type="term" value="F:2-hydroxychromene-2-carboxylate isomerase activity"/>
    <property type="evidence" value="ECO:0007669"/>
    <property type="project" value="UniProtKB-UniRule"/>
</dbReference>
<dbReference type="EC" id="5.99.1.4" evidence="1"/>
<feature type="active site" description="Nucleophile" evidence="2">
    <location>
        <position position="14"/>
    </location>
</feature>
<evidence type="ECO:0000259" key="3">
    <source>
        <dbReference type="Pfam" id="PF01323"/>
    </source>
</evidence>
<dbReference type="InterPro" id="IPR001853">
    <property type="entry name" value="DSBA-like_thioredoxin_dom"/>
</dbReference>
<dbReference type="SUPFAM" id="SSF52833">
    <property type="entry name" value="Thioredoxin-like"/>
    <property type="match status" value="1"/>
</dbReference>
<dbReference type="InterPro" id="IPR036249">
    <property type="entry name" value="Thioredoxin-like_sf"/>
</dbReference>
<reference evidence="4 5" key="2">
    <citation type="journal article" date="2016" name="Science">
        <title>A bacterium that degrades and assimilates poly(ethylene terephthalate).</title>
        <authorList>
            <person name="Yoshida S."/>
            <person name="Hiraga K."/>
            <person name="Takehana T."/>
            <person name="Taniguchi I."/>
            <person name="Yamaji H."/>
            <person name="Maeda Y."/>
            <person name="Toyohara K."/>
            <person name="Miyamoto K."/>
            <person name="Kimura Y."/>
            <person name="Oda K."/>
        </authorList>
    </citation>
    <scope>NUCLEOTIDE SEQUENCE [LARGE SCALE GENOMIC DNA]</scope>
    <source>
        <strain evidence="5">NBRC 110686 / TISTR 2288 / 201-F6</strain>
    </source>
</reference>
<dbReference type="STRING" id="1547922.ISF6_4116"/>
<evidence type="ECO:0000256" key="2">
    <source>
        <dbReference type="PIRSR" id="PIRSR006386-1"/>
    </source>
</evidence>
<keyword evidence="1 4" id="KW-0413">Isomerase</keyword>
<dbReference type="Proteomes" id="UP000037660">
    <property type="component" value="Unassembled WGS sequence"/>
</dbReference>
<organism evidence="4 5">
    <name type="scientific">Piscinibacter sakaiensis</name>
    <name type="common">Ideonella sakaiensis</name>
    <dbReference type="NCBI Taxonomy" id="1547922"/>
    <lineage>
        <taxon>Bacteria</taxon>
        <taxon>Pseudomonadati</taxon>
        <taxon>Pseudomonadota</taxon>
        <taxon>Betaproteobacteria</taxon>
        <taxon>Burkholderiales</taxon>
        <taxon>Sphaerotilaceae</taxon>
        <taxon>Piscinibacter</taxon>
    </lineage>
</organism>
<dbReference type="EMBL" id="BBYR01000064">
    <property type="protein sequence ID" value="GAP37922.1"/>
    <property type="molecule type" value="Genomic_DNA"/>
</dbReference>
<dbReference type="AlphaFoldDB" id="A0A0K8P5Q5"/>
<dbReference type="InterPro" id="IPR014440">
    <property type="entry name" value="HCCAis_GSTk"/>
</dbReference>
<dbReference type="Gene3D" id="3.40.30.10">
    <property type="entry name" value="Glutaredoxin"/>
    <property type="match status" value="1"/>
</dbReference>
<dbReference type="CDD" id="cd03022">
    <property type="entry name" value="DsbA_HCCA_Iso"/>
    <property type="match status" value="1"/>
</dbReference>
<protein>
    <recommendedName>
        <fullName evidence="1">2-hydroxychromene-2-carboxylate isomerase</fullName>
        <ecNumber evidence="1">5.99.1.4</ecNumber>
    </recommendedName>
</protein>
<comment type="similarity">
    <text evidence="1">Belongs to the GST superfamily. NadH family.</text>
</comment>
<dbReference type="InterPro" id="IPR044087">
    <property type="entry name" value="NahD-like"/>
</dbReference>
<dbReference type="PANTHER" id="PTHR42943">
    <property type="entry name" value="GLUTATHIONE S-TRANSFERASE KAPPA"/>
    <property type="match status" value="1"/>
</dbReference>
<comment type="catalytic activity">
    <reaction evidence="1">
        <text>2-hydroxychromene-2-carboxylate = (3E)-4-(2-hydroxyphenyl)-2-oxobut-3-enoate</text>
        <dbReference type="Rhea" id="RHEA:27401"/>
        <dbReference type="ChEBI" id="CHEBI:59350"/>
        <dbReference type="ChEBI" id="CHEBI:59353"/>
        <dbReference type="EC" id="5.99.1.4"/>
    </reaction>
</comment>
<sequence>MTAPEIEFFFDCSSPWTYLAFHNVQPLAERFGASLRWRPFMVGGVFNTVNPSVYASREQGVPAKSAYARKSLLDWARLSGLDLRHPKPAVFPVNSVKIMRACLVLEPEGRLPAFARAAFEAYFRDDVDISRDEGVRTVCNSAGVPADELLQAIAGPAVKAALHANTAELIVRGGFGSPTMFVDRDDMYFGNDNLPLVEAALRRRQRAHDEAAGRGQSFTDERG</sequence>
<dbReference type="OrthoDB" id="8560325at2"/>
<evidence type="ECO:0000256" key="1">
    <source>
        <dbReference type="PIRNR" id="PIRNR006386"/>
    </source>
</evidence>
<dbReference type="PIRSF" id="PIRSF006386">
    <property type="entry name" value="HCCAis_GSTk"/>
    <property type="match status" value="1"/>
</dbReference>
<accession>A0A0K8P5Q5</accession>